<gene>
    <name evidence="2" type="ORF">BE04_09710</name>
</gene>
<dbReference type="EMBL" id="JELX01001376">
    <property type="protein sequence ID" value="KYF59213.1"/>
    <property type="molecule type" value="Genomic_DNA"/>
</dbReference>
<dbReference type="Gene3D" id="3.40.50.720">
    <property type="entry name" value="NAD(P)-binding Rossmann-like Domain"/>
    <property type="match status" value="1"/>
</dbReference>
<sequence length="117" mass="12122">MRATREPSKLAGWLADAGPKATVGTFGEASQFGELVVLAVKGTAAEQAVDLAGPEALAGKTVIDATNPIADEPPVNGVLKFFTGPNESLLERLATDAHFVKAFSCAGPPVRVCVRDM</sequence>
<dbReference type="SUPFAM" id="SSF51735">
    <property type="entry name" value="NAD(P)-binding Rossmann-fold domains"/>
    <property type="match status" value="1"/>
</dbReference>
<dbReference type="Pfam" id="PF03807">
    <property type="entry name" value="F420_oxidored"/>
    <property type="match status" value="1"/>
</dbReference>
<dbReference type="InterPro" id="IPR036291">
    <property type="entry name" value="NAD(P)-bd_dom_sf"/>
</dbReference>
<dbReference type="InterPro" id="IPR028939">
    <property type="entry name" value="P5C_Rdtase_cat_N"/>
</dbReference>
<reference evidence="2 3" key="1">
    <citation type="submission" date="2014-02" db="EMBL/GenBank/DDBJ databases">
        <title>The small core and large imbalanced accessory genome model reveals a collaborative survival strategy of Sorangium cellulosum strains in nature.</title>
        <authorList>
            <person name="Han K."/>
            <person name="Peng R."/>
            <person name="Blom J."/>
            <person name="Li Y.-Z."/>
        </authorList>
    </citation>
    <scope>NUCLEOTIDE SEQUENCE [LARGE SCALE GENOMIC DNA]</scope>
    <source>
        <strain evidence="2 3">So0157-18</strain>
    </source>
</reference>
<feature type="domain" description="Pyrroline-5-carboxylate reductase catalytic N-terminal" evidence="1">
    <location>
        <begin position="4"/>
        <end position="68"/>
    </location>
</feature>
<evidence type="ECO:0000259" key="1">
    <source>
        <dbReference type="Pfam" id="PF03807"/>
    </source>
</evidence>
<evidence type="ECO:0000313" key="2">
    <source>
        <dbReference type="EMBL" id="KYF59213.1"/>
    </source>
</evidence>
<accession>A0A150PUG9</accession>
<proteinExistence type="predicted"/>
<dbReference type="Proteomes" id="UP000075604">
    <property type="component" value="Unassembled WGS sequence"/>
</dbReference>
<dbReference type="AlphaFoldDB" id="A0A150PUG9"/>
<protein>
    <recommendedName>
        <fullName evidence="1">Pyrroline-5-carboxylate reductase catalytic N-terminal domain-containing protein</fullName>
    </recommendedName>
</protein>
<evidence type="ECO:0000313" key="3">
    <source>
        <dbReference type="Proteomes" id="UP000075604"/>
    </source>
</evidence>
<comment type="caution">
    <text evidence="2">The sequence shown here is derived from an EMBL/GenBank/DDBJ whole genome shotgun (WGS) entry which is preliminary data.</text>
</comment>
<organism evidence="2 3">
    <name type="scientific">Sorangium cellulosum</name>
    <name type="common">Polyangium cellulosum</name>
    <dbReference type="NCBI Taxonomy" id="56"/>
    <lineage>
        <taxon>Bacteria</taxon>
        <taxon>Pseudomonadati</taxon>
        <taxon>Myxococcota</taxon>
        <taxon>Polyangia</taxon>
        <taxon>Polyangiales</taxon>
        <taxon>Polyangiaceae</taxon>
        <taxon>Sorangium</taxon>
    </lineage>
</organism>
<name>A0A150PUG9_SORCE</name>